<comment type="subcellular location">
    <subcellularLocation>
        <location evidence="1">Cell outer membrane</location>
    </subcellularLocation>
</comment>
<reference evidence="5" key="1">
    <citation type="journal article" date="2019" name="Int. J. Syst. Evol. Microbiol.">
        <title>The Global Catalogue of Microorganisms (GCM) 10K type strain sequencing project: providing services to taxonomists for standard genome sequencing and annotation.</title>
        <authorList>
            <consortium name="The Broad Institute Genomics Platform"/>
            <consortium name="The Broad Institute Genome Sequencing Center for Infectious Disease"/>
            <person name="Wu L."/>
            <person name="Ma J."/>
        </authorList>
    </citation>
    <scope>NUCLEOTIDE SEQUENCE [LARGE SCALE GENOMIC DNA]</scope>
    <source>
        <strain evidence="5">JCM 14370</strain>
    </source>
</reference>
<evidence type="ECO:0000256" key="3">
    <source>
        <dbReference type="SAM" id="Phobius"/>
    </source>
</evidence>
<dbReference type="RefSeq" id="WP_189007374.1">
    <property type="nucleotide sequence ID" value="NZ_BMOD01000028.1"/>
</dbReference>
<evidence type="ECO:0000256" key="2">
    <source>
        <dbReference type="ARBA" id="ARBA00023237"/>
    </source>
</evidence>
<gene>
    <name evidence="4" type="ORF">GCM10008938_45050</name>
</gene>
<keyword evidence="3" id="KW-1133">Transmembrane helix</keyword>
<feature type="transmembrane region" description="Helical" evidence="3">
    <location>
        <begin position="12"/>
        <end position="30"/>
    </location>
</feature>
<proteinExistence type="predicted"/>
<protein>
    <recommendedName>
        <fullName evidence="6">Prepilin-type N-terminal cleavage/methylation domain-containing protein</fullName>
    </recommendedName>
</protein>
<keyword evidence="5" id="KW-1185">Reference proteome</keyword>
<comment type="caution">
    <text evidence="4">The sequence shown here is derived from an EMBL/GenBank/DDBJ whole genome shotgun (WGS) entry which is preliminary data.</text>
</comment>
<dbReference type="InterPro" id="IPR012902">
    <property type="entry name" value="N_methyl_site"/>
</dbReference>
<name>A0ABQ2DD93_9DEIO</name>
<dbReference type="EMBL" id="BMOD01000028">
    <property type="protein sequence ID" value="GGJ53979.1"/>
    <property type="molecule type" value="Genomic_DNA"/>
</dbReference>
<organism evidence="4 5">
    <name type="scientific">Deinococcus roseus</name>
    <dbReference type="NCBI Taxonomy" id="392414"/>
    <lineage>
        <taxon>Bacteria</taxon>
        <taxon>Thermotogati</taxon>
        <taxon>Deinococcota</taxon>
        <taxon>Deinococci</taxon>
        <taxon>Deinococcales</taxon>
        <taxon>Deinococcaceae</taxon>
        <taxon>Deinococcus</taxon>
    </lineage>
</organism>
<keyword evidence="2" id="KW-0998">Cell outer membrane</keyword>
<accession>A0ABQ2DD93</accession>
<evidence type="ECO:0000256" key="1">
    <source>
        <dbReference type="ARBA" id="ARBA00004442"/>
    </source>
</evidence>
<sequence>MKPQQGFTLIEMLVAGVLGVFILGIGLMQLQVGVKNTTSIYNQQQMMEDFRNTGNYIADNLSAAGYIFPSGAVITLGSGDYSVKNPLTSSNVWTLGTHPMVAMLLHPRDSTAACTLGVSENGCVRFMAFYAVARSTVVTQAPANENPGADPQNDATSWTLYAYQQAINATSLKKYLEALDAASLLDKPSYTTSKGSLLADYLKTSAFVVTYLNCLVDGNIQATCVNAQSSASRLTFSMAGSMKRGSSIVYAPSDKLQFQAASRNLLLF</sequence>
<evidence type="ECO:0000313" key="5">
    <source>
        <dbReference type="Proteomes" id="UP000632222"/>
    </source>
</evidence>
<keyword evidence="3" id="KW-0472">Membrane</keyword>
<dbReference type="PROSITE" id="PS00409">
    <property type="entry name" value="PROKAR_NTER_METHYL"/>
    <property type="match status" value="1"/>
</dbReference>
<evidence type="ECO:0000313" key="4">
    <source>
        <dbReference type="EMBL" id="GGJ53979.1"/>
    </source>
</evidence>
<keyword evidence="3" id="KW-0812">Transmembrane</keyword>
<evidence type="ECO:0008006" key="6">
    <source>
        <dbReference type="Google" id="ProtNLM"/>
    </source>
</evidence>
<dbReference type="Proteomes" id="UP000632222">
    <property type="component" value="Unassembled WGS sequence"/>
</dbReference>
<dbReference type="Pfam" id="PF07963">
    <property type="entry name" value="N_methyl"/>
    <property type="match status" value="1"/>
</dbReference>